<protein>
    <submittedName>
        <fullName evidence="1">Uncharacterized protein</fullName>
    </submittedName>
</protein>
<reference evidence="1 2" key="1">
    <citation type="submission" date="2019-06" db="EMBL/GenBank/DDBJ databases">
        <title>Genome analyses of bacteria isolated from kimchi.</title>
        <authorList>
            <person name="Lee S."/>
            <person name="Ahn S."/>
            <person name="Roh S."/>
        </authorList>
    </citation>
    <scope>NUCLEOTIDE SEQUENCE [LARGE SCALE GENOMIC DNA]</scope>
    <source>
        <strain evidence="1 2">CBA4606</strain>
    </source>
</reference>
<proteinExistence type="predicted"/>
<dbReference type="KEGG" id="paur:FGL86_11725"/>
<keyword evidence="2" id="KW-1185">Reference proteome</keyword>
<sequence>MFIEQVEFENLSNPPPQFQRWKMRVVLHGDGFDDRAAPIQVTVGEQNVEMIVPMVLENSIGGIQGFLVEVPQDGDVVSVGYADGPLFPTDFQFSNDLVVA</sequence>
<evidence type="ECO:0000313" key="2">
    <source>
        <dbReference type="Proteomes" id="UP000321272"/>
    </source>
</evidence>
<gene>
    <name evidence="1" type="ORF">FGL86_11725</name>
</gene>
<dbReference type="RefSeq" id="WP_147184720.1">
    <property type="nucleotide sequence ID" value="NZ_CP042382.1"/>
</dbReference>
<dbReference type="OrthoDB" id="3253328at2"/>
<accession>A0A5B8SRD3</accession>
<name>A0A5B8SRD3_9GAMM</name>
<dbReference type="AlphaFoldDB" id="A0A5B8SRD3"/>
<organism evidence="1 2">
    <name type="scientific">Pistricoccus aurantiacus</name>
    <dbReference type="NCBI Taxonomy" id="1883414"/>
    <lineage>
        <taxon>Bacteria</taxon>
        <taxon>Pseudomonadati</taxon>
        <taxon>Pseudomonadota</taxon>
        <taxon>Gammaproteobacteria</taxon>
        <taxon>Oceanospirillales</taxon>
        <taxon>Halomonadaceae</taxon>
        <taxon>Pistricoccus</taxon>
    </lineage>
</organism>
<dbReference type="Proteomes" id="UP000321272">
    <property type="component" value="Chromosome"/>
</dbReference>
<evidence type="ECO:0000313" key="1">
    <source>
        <dbReference type="EMBL" id="QEA39672.1"/>
    </source>
</evidence>
<dbReference type="EMBL" id="CP042382">
    <property type="protein sequence ID" value="QEA39672.1"/>
    <property type="molecule type" value="Genomic_DNA"/>
</dbReference>